<evidence type="ECO:0000256" key="1">
    <source>
        <dbReference type="SAM" id="MobiDB-lite"/>
    </source>
</evidence>
<dbReference type="STRING" id="1236971.JCM9152_3432"/>
<proteinExistence type="predicted"/>
<reference evidence="2" key="1">
    <citation type="journal article" date="2014" name="Genome Announc.">
        <title>Draft Genome Sequences of Three Alkaliphilic Bacillus Strains, Bacillus wakoensis JCM 9140T, Bacillus akibai JCM 9157T, and Bacillus hemicellulosilyticus JCM 9152T.</title>
        <authorList>
            <person name="Yuki M."/>
            <person name="Oshima K."/>
            <person name="Suda W."/>
            <person name="Oshida Y."/>
            <person name="Kitamura K."/>
            <person name="Iida T."/>
            <person name="Hattori M."/>
            <person name="Ohkuma M."/>
        </authorList>
    </citation>
    <scope>NUCLEOTIDE SEQUENCE [LARGE SCALE GENOMIC DNA]</scope>
    <source>
        <strain evidence="2">JCM 9152</strain>
    </source>
</reference>
<gene>
    <name evidence="2" type="ORF">JCM9152_3432</name>
</gene>
<dbReference type="EMBL" id="BAUU01000026">
    <property type="protein sequence ID" value="GAE31932.1"/>
    <property type="molecule type" value="Genomic_DNA"/>
</dbReference>
<comment type="caution">
    <text evidence="2">The sequence shown here is derived from an EMBL/GenBank/DDBJ whole genome shotgun (WGS) entry which is preliminary data.</text>
</comment>
<sequence>MSIELGVLVAIAGLVISYLAYQLTHIKEVKTDSQENAEVKAELGYIRRGVDDIKIDLRANEKQISQMGERITRVEESTKQAHRRIDQLKGGDQ</sequence>
<dbReference type="Proteomes" id="UP000018895">
    <property type="component" value="Unassembled WGS sequence"/>
</dbReference>
<evidence type="ECO:0000313" key="3">
    <source>
        <dbReference type="Proteomes" id="UP000018895"/>
    </source>
</evidence>
<feature type="region of interest" description="Disordered" evidence="1">
    <location>
        <begin position="73"/>
        <end position="93"/>
    </location>
</feature>
<dbReference type="OrthoDB" id="2087365at2"/>
<organism evidence="2 3">
    <name type="scientific">Halalkalibacter hemicellulosilyticusJCM 9152</name>
    <dbReference type="NCBI Taxonomy" id="1236971"/>
    <lineage>
        <taxon>Bacteria</taxon>
        <taxon>Bacillati</taxon>
        <taxon>Bacillota</taxon>
        <taxon>Bacilli</taxon>
        <taxon>Bacillales</taxon>
        <taxon>Bacillaceae</taxon>
        <taxon>Halalkalibacter</taxon>
    </lineage>
</organism>
<keyword evidence="3" id="KW-1185">Reference proteome</keyword>
<accession>W4QJ65</accession>
<protein>
    <submittedName>
        <fullName evidence="2">Uncharacterized protein</fullName>
    </submittedName>
</protein>
<dbReference type="RefSeq" id="WP_035346150.1">
    <property type="nucleotide sequence ID" value="NZ_BAUU01000026.1"/>
</dbReference>
<evidence type="ECO:0000313" key="2">
    <source>
        <dbReference type="EMBL" id="GAE31932.1"/>
    </source>
</evidence>
<name>W4QJ65_9BACI</name>
<dbReference type="AlphaFoldDB" id="W4QJ65"/>